<evidence type="ECO:0000313" key="2">
    <source>
        <dbReference type="Proteomes" id="UP001325680"/>
    </source>
</evidence>
<dbReference type="RefSeq" id="WP_114788932.1">
    <property type="nucleotide sequence ID" value="NZ_CP139960.1"/>
</dbReference>
<dbReference type="Proteomes" id="UP001325680">
    <property type="component" value="Chromosome"/>
</dbReference>
<evidence type="ECO:0000313" key="1">
    <source>
        <dbReference type="EMBL" id="WQD39490.1"/>
    </source>
</evidence>
<protein>
    <submittedName>
        <fullName evidence="1">Uncharacterized protein</fullName>
    </submittedName>
</protein>
<name>A0ABZ0WBT4_9BACT</name>
<sequence>MKTLLLPALSCLIIGLTLIIQGYSPYYSAKDPSYLKTLEKQQVSVRGFFESLAFKPGTAPCIIAESTFPDGLIVASDLDYLFSQVNSKQKCKCIVSFLSSIIPTDSAELGGYAIELITAYREKKTANFGLYKCPKQDSAVANKLLKWRAESKQKRISAFNKY</sequence>
<proteinExistence type="predicted"/>
<dbReference type="EMBL" id="CP139960">
    <property type="protein sequence ID" value="WQD39490.1"/>
    <property type="molecule type" value="Genomic_DNA"/>
</dbReference>
<organism evidence="1 2">
    <name type="scientific">Niabella yanshanensis</name>
    <dbReference type="NCBI Taxonomy" id="577386"/>
    <lineage>
        <taxon>Bacteria</taxon>
        <taxon>Pseudomonadati</taxon>
        <taxon>Bacteroidota</taxon>
        <taxon>Chitinophagia</taxon>
        <taxon>Chitinophagales</taxon>
        <taxon>Chitinophagaceae</taxon>
        <taxon>Niabella</taxon>
    </lineage>
</organism>
<accession>A0ABZ0WBT4</accession>
<keyword evidence="2" id="KW-1185">Reference proteome</keyword>
<reference evidence="1 2" key="1">
    <citation type="submission" date="2023-12" db="EMBL/GenBank/DDBJ databases">
        <title>Genome sequencing and assembly of bacterial species from a model synthetic community.</title>
        <authorList>
            <person name="Hogle S.L."/>
        </authorList>
    </citation>
    <scope>NUCLEOTIDE SEQUENCE [LARGE SCALE GENOMIC DNA]</scope>
    <source>
        <strain evidence="1 2">HAMBI_3031</strain>
    </source>
</reference>
<gene>
    <name evidence="1" type="ORF">U0035_04930</name>
</gene>